<feature type="transmembrane region" description="Helical" evidence="10">
    <location>
        <begin position="67"/>
        <end position="89"/>
    </location>
</feature>
<dbReference type="EC" id="2.7.7.65" evidence="4"/>
<dbReference type="PROSITE" id="PS50883">
    <property type="entry name" value="EAL"/>
    <property type="match status" value="1"/>
</dbReference>
<feature type="domain" description="EAL" evidence="13">
    <location>
        <begin position="746"/>
        <end position="995"/>
    </location>
</feature>
<dbReference type="EMBL" id="QRAP01000006">
    <property type="protein sequence ID" value="RDK89864.1"/>
    <property type="molecule type" value="Genomic_DNA"/>
</dbReference>
<proteinExistence type="predicted"/>
<dbReference type="SMART" id="SM00086">
    <property type="entry name" value="PAC"/>
    <property type="match status" value="2"/>
</dbReference>
<dbReference type="InterPro" id="IPR007895">
    <property type="entry name" value="MASE1"/>
</dbReference>
<dbReference type="PROSITE" id="PS50113">
    <property type="entry name" value="PAC"/>
    <property type="match status" value="2"/>
</dbReference>
<dbReference type="Gene3D" id="3.20.20.450">
    <property type="entry name" value="EAL domain"/>
    <property type="match status" value="1"/>
</dbReference>
<evidence type="ECO:0000256" key="10">
    <source>
        <dbReference type="SAM" id="Phobius"/>
    </source>
</evidence>
<dbReference type="Pfam" id="PF00990">
    <property type="entry name" value="GGDEF"/>
    <property type="match status" value="1"/>
</dbReference>
<feature type="domain" description="PAC" evidence="12">
    <location>
        <begin position="377"/>
        <end position="429"/>
    </location>
</feature>
<dbReference type="SMART" id="SM00267">
    <property type="entry name" value="GGDEF"/>
    <property type="match status" value="1"/>
</dbReference>
<dbReference type="InterPro" id="IPR013655">
    <property type="entry name" value="PAS_fold_3"/>
</dbReference>
<dbReference type="SUPFAM" id="SSF55785">
    <property type="entry name" value="PYP-like sensor domain (PAS domain)"/>
    <property type="match status" value="2"/>
</dbReference>
<sequence length="996" mass="111040">MDISFDSPDAEKRRPVFMLLGFAVLIYALAFFCISLTQHATALASLWFPPSVTISVLFHTPKRQWPAFLAVAALATMLASWSLLPLSWLSVQLPLINQFEALTGALLLTRLLNPDHPFEGLNDWLRFIACGVIFAPLLSALPAAFIIAGQAHTSFGNAFGVWFMSEATSIMALTPLGLLCSRGYLDRIMKHPMRFETLVTLILTLLYCYYAMRYLPFPFIFVIIPMLWAAIRLPLMEAFVLFLAVIFLLAGLMAYHTIEIRNFYPGISEPLLFTPLLLILIPSGTMAVLMRALRTERRHISESERLFRNMIEYSAIGTALVAPDGKWLRVNQALCQLLDYPAETLQRMTFQDITHPDDLESDLKLLQRLLSGEIDHYSLEKRYLSRNKQVIWVLLSVSLVRDPHGQPLHFLSQVKEITAQKNNERLNQELMARLYEEKERLHITLNAISNAVICTDQHMSVTFLNPVAEKMLGLSREQAEGRPIDEVVHLSEGVEGKRIENPLLCLGAAREHATEEGLILHGTDGRWFDVQSNVSALKDVNGELMGCVLVFQDVSESRELMRRLSYSALHDPLTGLPNRTHFAQKLKKAQQQAIEERRVHSLVFLDLDHFKNVNDSAGHAAGDELLRHVSQLMQSHIRPDDTLSRLGGDEFALILTDMALPQAQRLIETLVGQINDYRFHWEDRLYRIGASAGMTQISSTNAMPARLMSQADTACYTAKHSGRGQVVAYESGQKEDATSPLRVPDAAEIDAILDVGLLQPLLTITAPPAMPHTAAFFILEAEARRADGTQIPPDFFLRACIQHQKQKEVERRLLDILLQHYGAALKNIGISLAIPLSAVSLADAAFCHDLLALLDQSALPASRLLFIVKESVITDHTIQLRDTLSALKAKGCRLIVDEFGLNLGLLDQIKSLQIDYVIINRSLIANVHSSQMDEVMVSIINGSTDRNGIQTIAGPVDSEAKKQTLGSIGVNLIFGPVAGAPASLQEQLRRGYFGIN</sequence>
<evidence type="ECO:0000259" key="11">
    <source>
        <dbReference type="PROSITE" id="PS50112"/>
    </source>
</evidence>
<keyword evidence="8 10" id="KW-0472">Membrane</keyword>
<feature type="domain" description="PAC" evidence="12">
    <location>
        <begin position="513"/>
        <end position="566"/>
    </location>
</feature>
<dbReference type="Pfam" id="PF05231">
    <property type="entry name" value="MASE1"/>
    <property type="match status" value="1"/>
</dbReference>
<dbReference type="Pfam" id="PF00563">
    <property type="entry name" value="EAL"/>
    <property type="match status" value="1"/>
</dbReference>
<dbReference type="InterPro" id="IPR013656">
    <property type="entry name" value="PAS_4"/>
</dbReference>
<dbReference type="PROSITE" id="PS50112">
    <property type="entry name" value="PAS"/>
    <property type="match status" value="2"/>
</dbReference>
<keyword evidence="6 10" id="KW-0812">Transmembrane</keyword>
<evidence type="ECO:0000256" key="2">
    <source>
        <dbReference type="ARBA" id="ARBA00004651"/>
    </source>
</evidence>
<reference evidence="15 16" key="1">
    <citation type="submission" date="2018-07" db="EMBL/GenBank/DDBJ databases">
        <title>Genomic Encyclopedia of Type Strains, Phase IV (KMG-IV): sequencing the most valuable type-strain genomes for metagenomic binning, comparative biology and taxonomic classification.</title>
        <authorList>
            <person name="Goeker M."/>
        </authorList>
    </citation>
    <scope>NUCLEOTIDE SEQUENCE [LARGE SCALE GENOMIC DNA]</scope>
    <source>
        <strain evidence="15 16">DSM 103736</strain>
    </source>
</reference>
<dbReference type="AlphaFoldDB" id="A0A370QNB7"/>
<dbReference type="SUPFAM" id="SSF141868">
    <property type="entry name" value="EAL domain-like"/>
    <property type="match status" value="1"/>
</dbReference>
<dbReference type="SUPFAM" id="SSF55073">
    <property type="entry name" value="Nucleotide cyclase"/>
    <property type="match status" value="1"/>
</dbReference>
<dbReference type="InterPro" id="IPR052155">
    <property type="entry name" value="Biofilm_reg_signaling"/>
</dbReference>
<feature type="transmembrane region" description="Helical" evidence="10">
    <location>
        <begin position="240"/>
        <end position="258"/>
    </location>
</feature>
<dbReference type="OrthoDB" id="9787514at2"/>
<comment type="pathway">
    <text evidence="3">Purine metabolism; 3',5'-cyclic di-GMP biosynthesis.</text>
</comment>
<evidence type="ECO:0000256" key="1">
    <source>
        <dbReference type="ARBA" id="ARBA00001946"/>
    </source>
</evidence>
<dbReference type="GO" id="GO:0052621">
    <property type="term" value="F:diguanylate cyclase activity"/>
    <property type="evidence" value="ECO:0007669"/>
    <property type="project" value="UniProtKB-EC"/>
</dbReference>
<keyword evidence="16" id="KW-1185">Reference proteome</keyword>
<dbReference type="CDD" id="cd00130">
    <property type="entry name" value="PAS"/>
    <property type="match status" value="2"/>
</dbReference>
<accession>A0A370QNB7</accession>
<feature type="transmembrane region" description="Helical" evidence="10">
    <location>
        <begin position="270"/>
        <end position="290"/>
    </location>
</feature>
<dbReference type="InterPro" id="IPR000014">
    <property type="entry name" value="PAS"/>
</dbReference>
<comment type="caution">
    <text evidence="15">The sequence shown here is derived from an EMBL/GenBank/DDBJ whole genome shotgun (WGS) entry which is preliminary data.</text>
</comment>
<dbReference type="RefSeq" id="WP_115458985.1">
    <property type="nucleotide sequence ID" value="NZ_QRAP01000006.1"/>
</dbReference>
<protein>
    <recommendedName>
        <fullName evidence="4">diguanylate cyclase</fullName>
        <ecNumber evidence="4">2.7.7.65</ecNumber>
    </recommendedName>
</protein>
<dbReference type="PROSITE" id="PS50887">
    <property type="entry name" value="GGDEF"/>
    <property type="match status" value="1"/>
</dbReference>
<evidence type="ECO:0000259" key="13">
    <source>
        <dbReference type="PROSITE" id="PS50883"/>
    </source>
</evidence>
<dbReference type="GO" id="GO:0005886">
    <property type="term" value="C:plasma membrane"/>
    <property type="evidence" value="ECO:0007669"/>
    <property type="project" value="UniProtKB-SubCell"/>
</dbReference>
<dbReference type="PANTHER" id="PTHR44757">
    <property type="entry name" value="DIGUANYLATE CYCLASE DGCP"/>
    <property type="match status" value="1"/>
</dbReference>
<dbReference type="InterPro" id="IPR001610">
    <property type="entry name" value="PAC"/>
</dbReference>
<keyword evidence="5" id="KW-1003">Cell membrane</keyword>
<dbReference type="PANTHER" id="PTHR44757:SF4">
    <property type="entry name" value="DIGUANYLATE CYCLASE DGCE-RELATED"/>
    <property type="match status" value="1"/>
</dbReference>
<evidence type="ECO:0000256" key="3">
    <source>
        <dbReference type="ARBA" id="ARBA00004665"/>
    </source>
</evidence>
<dbReference type="InterPro" id="IPR029787">
    <property type="entry name" value="Nucleotide_cyclase"/>
</dbReference>
<organism evidence="15 16">
    <name type="scientific">Enterobacillus tribolii</name>
    <dbReference type="NCBI Taxonomy" id="1487935"/>
    <lineage>
        <taxon>Bacteria</taxon>
        <taxon>Pseudomonadati</taxon>
        <taxon>Pseudomonadota</taxon>
        <taxon>Gammaproteobacteria</taxon>
        <taxon>Enterobacterales</taxon>
        <taxon>Hafniaceae</taxon>
        <taxon>Enterobacillus</taxon>
    </lineage>
</organism>
<dbReference type="SMART" id="SM00052">
    <property type="entry name" value="EAL"/>
    <property type="match status" value="1"/>
</dbReference>
<feature type="transmembrane region" description="Helical" evidence="10">
    <location>
        <begin position="124"/>
        <end position="147"/>
    </location>
</feature>
<dbReference type="Proteomes" id="UP000254848">
    <property type="component" value="Unassembled WGS sequence"/>
</dbReference>
<dbReference type="InterPro" id="IPR001633">
    <property type="entry name" value="EAL_dom"/>
</dbReference>
<evidence type="ECO:0000259" key="12">
    <source>
        <dbReference type="PROSITE" id="PS50113"/>
    </source>
</evidence>
<evidence type="ECO:0000256" key="7">
    <source>
        <dbReference type="ARBA" id="ARBA00022989"/>
    </source>
</evidence>
<gene>
    <name evidence="15" type="ORF">C8D90_10669</name>
</gene>
<evidence type="ECO:0000259" key="14">
    <source>
        <dbReference type="PROSITE" id="PS50887"/>
    </source>
</evidence>
<evidence type="ECO:0000313" key="15">
    <source>
        <dbReference type="EMBL" id="RDK89864.1"/>
    </source>
</evidence>
<dbReference type="NCBIfam" id="TIGR00229">
    <property type="entry name" value="sensory_box"/>
    <property type="match status" value="2"/>
</dbReference>
<dbReference type="CDD" id="cd01949">
    <property type="entry name" value="GGDEF"/>
    <property type="match status" value="1"/>
</dbReference>
<evidence type="ECO:0000256" key="8">
    <source>
        <dbReference type="ARBA" id="ARBA00023136"/>
    </source>
</evidence>
<evidence type="ECO:0000313" key="16">
    <source>
        <dbReference type="Proteomes" id="UP000254848"/>
    </source>
</evidence>
<dbReference type="FunFam" id="3.30.70.270:FF:000001">
    <property type="entry name" value="Diguanylate cyclase domain protein"/>
    <property type="match status" value="1"/>
</dbReference>
<name>A0A370QNB7_9GAMM</name>
<comment type="cofactor">
    <cofactor evidence="1">
        <name>Mg(2+)</name>
        <dbReference type="ChEBI" id="CHEBI:18420"/>
    </cofactor>
</comment>
<feature type="domain" description="PAS" evidence="11">
    <location>
        <begin position="303"/>
        <end position="373"/>
    </location>
</feature>
<dbReference type="SMART" id="SM00091">
    <property type="entry name" value="PAS"/>
    <property type="match status" value="2"/>
</dbReference>
<dbReference type="InterPro" id="IPR000700">
    <property type="entry name" value="PAS-assoc_C"/>
</dbReference>
<dbReference type="InterPro" id="IPR000160">
    <property type="entry name" value="GGDEF_dom"/>
</dbReference>
<keyword evidence="7 10" id="KW-1133">Transmembrane helix</keyword>
<dbReference type="InterPro" id="IPR035965">
    <property type="entry name" value="PAS-like_dom_sf"/>
</dbReference>
<evidence type="ECO:0000256" key="9">
    <source>
        <dbReference type="ARBA" id="ARBA00034247"/>
    </source>
</evidence>
<dbReference type="NCBIfam" id="TIGR00254">
    <property type="entry name" value="GGDEF"/>
    <property type="match status" value="1"/>
</dbReference>
<evidence type="ECO:0000256" key="4">
    <source>
        <dbReference type="ARBA" id="ARBA00012528"/>
    </source>
</evidence>
<feature type="transmembrane region" description="Helical" evidence="10">
    <location>
        <begin position="159"/>
        <end position="181"/>
    </location>
</feature>
<comment type="catalytic activity">
    <reaction evidence="9">
        <text>2 GTP = 3',3'-c-di-GMP + 2 diphosphate</text>
        <dbReference type="Rhea" id="RHEA:24898"/>
        <dbReference type="ChEBI" id="CHEBI:33019"/>
        <dbReference type="ChEBI" id="CHEBI:37565"/>
        <dbReference type="ChEBI" id="CHEBI:58805"/>
        <dbReference type="EC" id="2.7.7.65"/>
    </reaction>
</comment>
<dbReference type="Gene3D" id="3.30.450.20">
    <property type="entry name" value="PAS domain"/>
    <property type="match status" value="2"/>
</dbReference>
<dbReference type="Gene3D" id="3.30.70.270">
    <property type="match status" value="1"/>
</dbReference>
<evidence type="ECO:0000256" key="6">
    <source>
        <dbReference type="ARBA" id="ARBA00022692"/>
    </source>
</evidence>
<comment type="subcellular location">
    <subcellularLocation>
        <location evidence="2">Cell membrane</location>
        <topology evidence="2">Multi-pass membrane protein</topology>
    </subcellularLocation>
</comment>
<dbReference type="Pfam" id="PF08447">
    <property type="entry name" value="PAS_3"/>
    <property type="match status" value="1"/>
</dbReference>
<feature type="domain" description="GGDEF" evidence="14">
    <location>
        <begin position="598"/>
        <end position="731"/>
    </location>
</feature>
<dbReference type="InterPro" id="IPR035919">
    <property type="entry name" value="EAL_sf"/>
</dbReference>
<feature type="domain" description="PAS" evidence="11">
    <location>
        <begin position="437"/>
        <end position="489"/>
    </location>
</feature>
<evidence type="ECO:0000256" key="5">
    <source>
        <dbReference type="ARBA" id="ARBA00022475"/>
    </source>
</evidence>
<dbReference type="Pfam" id="PF08448">
    <property type="entry name" value="PAS_4"/>
    <property type="match status" value="1"/>
</dbReference>
<dbReference type="InterPro" id="IPR043128">
    <property type="entry name" value="Rev_trsase/Diguanyl_cyclase"/>
</dbReference>
<feature type="transmembrane region" description="Helical" evidence="10">
    <location>
        <begin position="16"/>
        <end position="37"/>
    </location>
</feature>